<comment type="caution">
    <text evidence="2">The sequence shown here is derived from an EMBL/GenBank/DDBJ whole genome shotgun (WGS) entry which is preliminary data.</text>
</comment>
<accession>A0ABT6G0Z8</accession>
<protein>
    <submittedName>
        <fullName evidence="2">DUF1772 domain-containing protein</fullName>
    </submittedName>
</protein>
<dbReference type="Pfam" id="PF08592">
    <property type="entry name" value="Anthrone_oxy"/>
    <property type="match status" value="1"/>
</dbReference>
<organism evidence="2 3">
    <name type="scientific">Winogradskyella marincola</name>
    <dbReference type="NCBI Taxonomy" id="3037795"/>
    <lineage>
        <taxon>Bacteria</taxon>
        <taxon>Pseudomonadati</taxon>
        <taxon>Bacteroidota</taxon>
        <taxon>Flavobacteriia</taxon>
        <taxon>Flavobacteriales</taxon>
        <taxon>Flavobacteriaceae</taxon>
        <taxon>Winogradskyella</taxon>
    </lineage>
</organism>
<dbReference type="EMBL" id="JARSBN010000003">
    <property type="protein sequence ID" value="MDG4715717.1"/>
    <property type="molecule type" value="Genomic_DNA"/>
</dbReference>
<keyword evidence="3" id="KW-1185">Reference proteome</keyword>
<dbReference type="InterPro" id="IPR013901">
    <property type="entry name" value="Anthrone_oxy"/>
</dbReference>
<evidence type="ECO:0000256" key="1">
    <source>
        <dbReference type="SAM" id="Phobius"/>
    </source>
</evidence>
<keyword evidence="1" id="KW-0472">Membrane</keyword>
<gene>
    <name evidence="2" type="ORF">P7122_07530</name>
</gene>
<evidence type="ECO:0000313" key="3">
    <source>
        <dbReference type="Proteomes" id="UP001529085"/>
    </source>
</evidence>
<feature type="transmembrane region" description="Helical" evidence="1">
    <location>
        <begin position="16"/>
        <end position="37"/>
    </location>
</feature>
<proteinExistence type="predicted"/>
<keyword evidence="1" id="KW-1133">Transmembrane helix</keyword>
<evidence type="ECO:0000313" key="2">
    <source>
        <dbReference type="EMBL" id="MDG4715717.1"/>
    </source>
</evidence>
<reference evidence="2 3" key="1">
    <citation type="submission" date="2023-03" db="EMBL/GenBank/DDBJ databases">
        <title>Strain YYF002 represents a novel species in the genus Winogradskyella isolated from seawater.</title>
        <authorList>
            <person name="Fu Z.-Y."/>
        </authorList>
    </citation>
    <scope>NUCLEOTIDE SEQUENCE [LARGE SCALE GENOMIC DNA]</scope>
    <source>
        <strain evidence="2 3">YYF002</strain>
    </source>
</reference>
<keyword evidence="1" id="KW-0812">Transmembrane</keyword>
<sequence length="97" mass="10780">MNIYVFRNAPSNIKRLLIAAAIIYAIGVVLVTIFGNVPLNELVDKTNIATASVEDLKALRATFETKWNQFHNIRTITATTAFVLFIISAMQIAKNNL</sequence>
<dbReference type="Proteomes" id="UP001529085">
    <property type="component" value="Unassembled WGS sequence"/>
</dbReference>
<feature type="transmembrane region" description="Helical" evidence="1">
    <location>
        <begin position="73"/>
        <end position="93"/>
    </location>
</feature>
<name>A0ABT6G0Z8_9FLAO</name>